<feature type="compositionally biased region" description="Polar residues" evidence="1">
    <location>
        <begin position="522"/>
        <end position="532"/>
    </location>
</feature>
<dbReference type="InterPro" id="IPR033334">
    <property type="entry name" value="LNG1/2"/>
</dbReference>
<feature type="compositionally biased region" description="Low complexity" evidence="1">
    <location>
        <begin position="393"/>
        <end position="403"/>
    </location>
</feature>
<feature type="region of interest" description="Disordered" evidence="1">
    <location>
        <begin position="55"/>
        <end position="103"/>
    </location>
</feature>
<evidence type="ECO:0000313" key="4">
    <source>
        <dbReference type="EMBL" id="KAK8958410.1"/>
    </source>
</evidence>
<evidence type="ECO:0000313" key="5">
    <source>
        <dbReference type="Proteomes" id="UP001412067"/>
    </source>
</evidence>
<accession>A0ABR2M2X9</accession>
<evidence type="ECO:0000256" key="1">
    <source>
        <dbReference type="SAM" id="MobiDB-lite"/>
    </source>
</evidence>
<feature type="region of interest" description="Disordered" evidence="1">
    <location>
        <begin position="518"/>
        <end position="538"/>
    </location>
</feature>
<feature type="region of interest" description="Disordered" evidence="1">
    <location>
        <begin position="339"/>
        <end position="421"/>
    </location>
</feature>
<feature type="region of interest" description="Disordered" evidence="1">
    <location>
        <begin position="187"/>
        <end position="209"/>
    </location>
</feature>
<feature type="compositionally biased region" description="Basic and acidic residues" evidence="1">
    <location>
        <begin position="190"/>
        <end position="208"/>
    </location>
</feature>
<organism evidence="4 5">
    <name type="scientific">Platanthera guangdongensis</name>
    <dbReference type="NCBI Taxonomy" id="2320717"/>
    <lineage>
        <taxon>Eukaryota</taxon>
        <taxon>Viridiplantae</taxon>
        <taxon>Streptophyta</taxon>
        <taxon>Embryophyta</taxon>
        <taxon>Tracheophyta</taxon>
        <taxon>Spermatophyta</taxon>
        <taxon>Magnoliopsida</taxon>
        <taxon>Liliopsida</taxon>
        <taxon>Asparagales</taxon>
        <taxon>Orchidaceae</taxon>
        <taxon>Orchidoideae</taxon>
        <taxon>Orchideae</taxon>
        <taxon>Orchidinae</taxon>
        <taxon>Platanthera</taxon>
    </lineage>
</organism>
<dbReference type="PANTHER" id="PTHR31680:SF12">
    <property type="entry name" value="OS11G0587300 PROTEIN"/>
    <property type="match status" value="1"/>
</dbReference>
<dbReference type="Proteomes" id="UP001412067">
    <property type="component" value="Unassembled WGS sequence"/>
</dbReference>
<feature type="domain" description="DUF4378" evidence="2">
    <location>
        <begin position="617"/>
        <end position="740"/>
    </location>
</feature>
<name>A0ABR2M2X9_9ASPA</name>
<sequence>MVPGIGGRISGEPNLEKQIERQMGCMTGFLQLFDRQQTIAGKRFYSAKQLHISPTADSFSTSERSEASSTAFVKAAPPSPSLESLSSSPDEHHLPRPSPTLPIPIFELRDGFKTSCKLREVPRLSLDSRAVVDARGKLRPRDIRTTTPLLSGDPSDCSDVDDYQEKQRRSPSVVARLMGLEALPGSCVEHQPKRSELRRSSSESRVSRDLSQFKFQKHIPIPSEELFRPRKVDCSEFTLRDKPEPPRSTPASLQRKNVFDSQEYFPEPKQTGFINGEVEKRLRKHGMDEREKDLETLKQILEALRVKGLLHAKPPKFSNADRLNALYNHQPRMSAIVMKPLPKPFPRSPESDRPPLQHRSASFRSTAPPEIIPSSRSGRDPFRRSFIKPPEPSESSRSPINSPGRRKPPFNVEAQRASQPERRIAAIHSPRASIPKGLGSDQIGIRSPRIRRSKADVTAKDTLGDDDPSSTFSDASILCSPSHFDLERVSTEYKSGRSLLKRCDKLLDSIEAITSSRERTEQITATDQQPSPVSVLDSPFLSVSEDSLSSSVPKRSINFEDRTEDLPLEDHRKPEKRPTAGSGCRNGQEDIETCLDDDYAYVAEIILGNYGFGGPADVFTALERGHRGNGNWKTSVVHRRLLFDTVTEIMDSKRNVMNPWIASDGSRSASFPILQEVWEELRRLREQVAAESVMELVGKVIRQDVVGKTAGEQGEWASPVAEMSGAILHIEQQLFKDLVADTIRELTDLAGRRRPATLLPCRKLIF</sequence>
<dbReference type="EMBL" id="JBBWWR010000012">
    <property type="protein sequence ID" value="KAK8958410.1"/>
    <property type="molecule type" value="Genomic_DNA"/>
</dbReference>
<gene>
    <name evidence="4" type="ORF">KSP40_PGU017555</name>
</gene>
<reference evidence="4 5" key="1">
    <citation type="journal article" date="2022" name="Nat. Plants">
        <title>Genomes of leafy and leafless Platanthera orchids illuminate the evolution of mycoheterotrophy.</title>
        <authorList>
            <person name="Li M.H."/>
            <person name="Liu K.W."/>
            <person name="Li Z."/>
            <person name="Lu H.C."/>
            <person name="Ye Q.L."/>
            <person name="Zhang D."/>
            <person name="Wang J.Y."/>
            <person name="Li Y.F."/>
            <person name="Zhong Z.M."/>
            <person name="Liu X."/>
            <person name="Yu X."/>
            <person name="Liu D.K."/>
            <person name="Tu X.D."/>
            <person name="Liu B."/>
            <person name="Hao Y."/>
            <person name="Liao X.Y."/>
            <person name="Jiang Y.T."/>
            <person name="Sun W.H."/>
            <person name="Chen J."/>
            <person name="Chen Y.Q."/>
            <person name="Ai Y."/>
            <person name="Zhai J.W."/>
            <person name="Wu S.S."/>
            <person name="Zhou Z."/>
            <person name="Hsiao Y.Y."/>
            <person name="Wu W.L."/>
            <person name="Chen Y.Y."/>
            <person name="Lin Y.F."/>
            <person name="Hsu J.L."/>
            <person name="Li C.Y."/>
            <person name="Wang Z.W."/>
            <person name="Zhao X."/>
            <person name="Zhong W.Y."/>
            <person name="Ma X.K."/>
            <person name="Ma L."/>
            <person name="Huang J."/>
            <person name="Chen G.Z."/>
            <person name="Huang M.Z."/>
            <person name="Huang L."/>
            <person name="Peng D.H."/>
            <person name="Luo Y.B."/>
            <person name="Zou S.Q."/>
            <person name="Chen S.P."/>
            <person name="Lan S."/>
            <person name="Tsai W.C."/>
            <person name="Van de Peer Y."/>
            <person name="Liu Z.J."/>
        </authorList>
    </citation>
    <scope>NUCLEOTIDE SEQUENCE [LARGE SCALE GENOMIC DNA]</scope>
    <source>
        <strain evidence="4">Lor288</strain>
    </source>
</reference>
<evidence type="ECO:0000259" key="3">
    <source>
        <dbReference type="Pfam" id="PF14383"/>
    </source>
</evidence>
<dbReference type="Pfam" id="PF14383">
    <property type="entry name" value="VARLMGL"/>
    <property type="match status" value="1"/>
</dbReference>
<dbReference type="InterPro" id="IPR025486">
    <property type="entry name" value="DUF4378"/>
</dbReference>
<feature type="compositionally biased region" description="Low complexity" evidence="1">
    <location>
        <begin position="58"/>
        <end position="72"/>
    </location>
</feature>
<feature type="region of interest" description="Disordered" evidence="1">
    <location>
        <begin position="552"/>
        <end position="588"/>
    </location>
</feature>
<proteinExistence type="predicted"/>
<protein>
    <recommendedName>
        <fullName evidence="6">DUF4378 domain-containing protein</fullName>
    </recommendedName>
</protein>
<comment type="caution">
    <text evidence="4">The sequence shown here is derived from an EMBL/GenBank/DDBJ whole genome shotgun (WGS) entry which is preliminary data.</text>
</comment>
<dbReference type="InterPro" id="IPR032795">
    <property type="entry name" value="DUF3741-assoc"/>
</dbReference>
<keyword evidence="5" id="KW-1185">Reference proteome</keyword>
<feature type="compositionally biased region" description="Basic and acidic residues" evidence="1">
    <location>
        <begin position="557"/>
        <end position="578"/>
    </location>
</feature>
<evidence type="ECO:0000259" key="2">
    <source>
        <dbReference type="Pfam" id="PF14309"/>
    </source>
</evidence>
<feature type="region of interest" description="Disordered" evidence="1">
    <location>
        <begin position="143"/>
        <end position="168"/>
    </location>
</feature>
<dbReference type="Pfam" id="PF14309">
    <property type="entry name" value="DUF4378"/>
    <property type="match status" value="1"/>
</dbReference>
<feature type="domain" description="DUF3741" evidence="3">
    <location>
        <begin position="160"/>
        <end position="185"/>
    </location>
</feature>
<evidence type="ECO:0008006" key="6">
    <source>
        <dbReference type="Google" id="ProtNLM"/>
    </source>
</evidence>
<dbReference type="PANTHER" id="PTHR31680">
    <property type="entry name" value="LONGIFOLIA PROTEIN"/>
    <property type="match status" value="1"/>
</dbReference>